<feature type="region of interest" description="Disordered" evidence="1">
    <location>
        <begin position="152"/>
        <end position="179"/>
    </location>
</feature>
<organism evidence="2 3">
    <name type="scientific">Cuscuta australis</name>
    <dbReference type="NCBI Taxonomy" id="267555"/>
    <lineage>
        <taxon>Eukaryota</taxon>
        <taxon>Viridiplantae</taxon>
        <taxon>Streptophyta</taxon>
        <taxon>Embryophyta</taxon>
        <taxon>Tracheophyta</taxon>
        <taxon>Spermatophyta</taxon>
        <taxon>Magnoliopsida</taxon>
        <taxon>eudicotyledons</taxon>
        <taxon>Gunneridae</taxon>
        <taxon>Pentapetalae</taxon>
        <taxon>asterids</taxon>
        <taxon>lamiids</taxon>
        <taxon>Solanales</taxon>
        <taxon>Convolvulaceae</taxon>
        <taxon>Cuscuteae</taxon>
        <taxon>Cuscuta</taxon>
        <taxon>Cuscuta subgen. Grammica</taxon>
        <taxon>Cuscuta sect. Cleistogrammica</taxon>
    </lineage>
</organism>
<sequence length="376" mass="42853">MAIHNLRVLSRSLYTYGRSKYGQLGYGDCQDQAILSHINLNCWALMSFFSCHGKSACLEESVQWIEMVTTTSEKVIGNIATLFTVGDTRKGKSNDGGGERVDEEYGTGRRKLKGKLHWGCVRSMNQDGDNLQQKEKRKGVILKKAKGKKIEKKTDWVRSGSSRGTSNEGQNVLGEDREKEPSLRDILTAIVFMEKRNNKMRMEVTKLRIALNAQTRLLNSYMLRSRLGKRWYKNKKHSTENNSMPSFDLGFESEEKKDATENDVDDGVWDEDIIRDAEIGTQQCECEDDFHDSLTEISTQEVEGWWLKAVDGLGLRIHADKLDDKDKCEKGSTYMVKDVLQLDDGGKDMGVEDVLPTDVDGKKQHHQRNEKWMLVL</sequence>
<gene>
    <name evidence="2" type="ORF">DM860_011063</name>
</gene>
<evidence type="ECO:0000313" key="2">
    <source>
        <dbReference type="EMBL" id="RAL51561.1"/>
    </source>
</evidence>
<reference evidence="2 3" key="1">
    <citation type="submission" date="2018-06" db="EMBL/GenBank/DDBJ databases">
        <title>The Genome of Cuscuta australis (Dodder) Provides Insight into the Evolution of Plant Parasitism.</title>
        <authorList>
            <person name="Liu H."/>
        </authorList>
    </citation>
    <scope>NUCLEOTIDE SEQUENCE [LARGE SCALE GENOMIC DNA]</scope>
    <source>
        <strain evidence="3">cv. Yunnan</strain>
        <tissue evidence="2">Vines</tissue>
    </source>
</reference>
<dbReference type="EMBL" id="NQVE01000050">
    <property type="protein sequence ID" value="RAL51561.1"/>
    <property type="molecule type" value="Genomic_DNA"/>
</dbReference>
<evidence type="ECO:0000256" key="1">
    <source>
        <dbReference type="SAM" id="MobiDB-lite"/>
    </source>
</evidence>
<name>A0A328E554_9ASTE</name>
<protein>
    <submittedName>
        <fullName evidence="2">Uncharacterized protein</fullName>
    </submittedName>
</protein>
<comment type="caution">
    <text evidence="2">The sequence shown here is derived from an EMBL/GenBank/DDBJ whole genome shotgun (WGS) entry which is preliminary data.</text>
</comment>
<dbReference type="AlphaFoldDB" id="A0A328E554"/>
<proteinExistence type="predicted"/>
<accession>A0A328E554</accession>
<evidence type="ECO:0000313" key="3">
    <source>
        <dbReference type="Proteomes" id="UP000249390"/>
    </source>
</evidence>
<dbReference type="Proteomes" id="UP000249390">
    <property type="component" value="Unassembled WGS sequence"/>
</dbReference>
<keyword evidence="3" id="KW-1185">Reference proteome</keyword>
<feature type="compositionally biased region" description="Polar residues" evidence="1">
    <location>
        <begin position="159"/>
        <end position="170"/>
    </location>
</feature>